<keyword evidence="3" id="KW-1185">Reference proteome</keyword>
<dbReference type="KEGG" id="hla:Hlac_3232"/>
<protein>
    <submittedName>
        <fullName evidence="2">Uncharacterized protein</fullName>
    </submittedName>
</protein>
<keyword evidence="1" id="KW-0175">Coiled coil</keyword>
<organism evidence="2 3">
    <name type="scientific">Halorubrum lacusprofundi (strain ATCC 49239 / DSM 5036 / JCM 8891 / ACAM 34)</name>
    <dbReference type="NCBI Taxonomy" id="416348"/>
    <lineage>
        <taxon>Archaea</taxon>
        <taxon>Methanobacteriati</taxon>
        <taxon>Methanobacteriota</taxon>
        <taxon>Stenosarchaea group</taxon>
        <taxon>Halobacteria</taxon>
        <taxon>Halobacteriales</taxon>
        <taxon>Haloferacaceae</taxon>
        <taxon>Halorubrum</taxon>
    </lineage>
</organism>
<proteinExistence type="predicted"/>
<evidence type="ECO:0000313" key="3">
    <source>
        <dbReference type="Proteomes" id="UP000000740"/>
    </source>
</evidence>
<feature type="coiled-coil region" evidence="1">
    <location>
        <begin position="86"/>
        <end position="116"/>
    </location>
</feature>
<evidence type="ECO:0000256" key="1">
    <source>
        <dbReference type="SAM" id="Coils"/>
    </source>
</evidence>
<accession>B9LVQ0</accession>
<dbReference type="HOGENOM" id="CLU_1763809_0_0_2"/>
<reference evidence="2 3" key="1">
    <citation type="journal article" date="2016" name="Stand. Genomic Sci.">
        <title>Complete genome sequence of the Antarctic Halorubrum lacusprofundi type strain ACAM 34.</title>
        <authorList>
            <person name="Anderson I.J."/>
            <person name="DasSarma P."/>
            <person name="Lucas S."/>
            <person name="Copeland A."/>
            <person name="Lapidus A."/>
            <person name="Del Rio T.G."/>
            <person name="Tice H."/>
            <person name="Dalin E."/>
            <person name="Bruce D.C."/>
            <person name="Goodwin L."/>
            <person name="Pitluck S."/>
            <person name="Sims D."/>
            <person name="Brettin T.S."/>
            <person name="Detter J.C."/>
            <person name="Han C.S."/>
            <person name="Larimer F."/>
            <person name="Hauser L."/>
            <person name="Land M."/>
            <person name="Ivanova N."/>
            <person name="Richardson P."/>
            <person name="Cavicchioli R."/>
            <person name="DasSarma S."/>
            <person name="Woese C.R."/>
            <person name="Kyrpides N.C."/>
        </authorList>
    </citation>
    <scope>NUCLEOTIDE SEQUENCE [LARGE SCALE GENOMIC DNA]</scope>
    <source>
        <strain evidence="3">ATCC 49239 / DSM 5036 / JCM 8891 / ACAM 34</strain>
    </source>
</reference>
<dbReference type="EMBL" id="CP001366">
    <property type="protein sequence ID" value="ACM58763.1"/>
    <property type="molecule type" value="Genomic_DNA"/>
</dbReference>
<evidence type="ECO:0000313" key="2">
    <source>
        <dbReference type="EMBL" id="ACM58763.1"/>
    </source>
</evidence>
<gene>
    <name evidence="2" type="ordered locus">Hlac_3232</name>
</gene>
<dbReference type="GeneID" id="7399356"/>
<name>B9LVQ0_HALLT</name>
<dbReference type="Proteomes" id="UP000000740">
    <property type="component" value="Chromosome 2"/>
</dbReference>
<dbReference type="AlphaFoldDB" id="B9LVQ0"/>
<sequence length="147" mass="16897">MSIWRTRRRHEENRRFNEQADAALLAIGVLRNRDDGLEMSYQDDTLRSQLSEGKKLLSKLRRGLTSPEEVDDYTYALSQQLCDNWRQVSNEAVTRLEEDIESLEQAEENLDAVQGIQRAETTLTDIEELAGKVSKSEAERLRSKLVG</sequence>
<dbReference type="RefSeq" id="WP_015911606.1">
    <property type="nucleotide sequence ID" value="NC_012028.1"/>
</dbReference>